<feature type="compositionally biased region" description="Low complexity" evidence="6">
    <location>
        <begin position="401"/>
        <end position="415"/>
    </location>
</feature>
<dbReference type="InterPro" id="IPR011545">
    <property type="entry name" value="DEAD/DEAH_box_helicase_dom"/>
</dbReference>
<accession>A0AAW0FLC6</accession>
<feature type="domain" description="Helicase C-terminal" evidence="8">
    <location>
        <begin position="233"/>
        <end position="401"/>
    </location>
</feature>
<feature type="compositionally biased region" description="Basic and acidic residues" evidence="6">
    <location>
        <begin position="446"/>
        <end position="463"/>
    </location>
</feature>
<organism evidence="9 10">
    <name type="scientific">Cerrena zonata</name>
    <dbReference type="NCBI Taxonomy" id="2478898"/>
    <lineage>
        <taxon>Eukaryota</taxon>
        <taxon>Fungi</taxon>
        <taxon>Dikarya</taxon>
        <taxon>Basidiomycota</taxon>
        <taxon>Agaricomycotina</taxon>
        <taxon>Agaricomycetes</taxon>
        <taxon>Polyporales</taxon>
        <taxon>Cerrenaceae</taxon>
        <taxon>Cerrena</taxon>
    </lineage>
</organism>
<dbReference type="SMART" id="SM00487">
    <property type="entry name" value="DEXDc"/>
    <property type="match status" value="1"/>
</dbReference>
<feature type="compositionally biased region" description="Basic and acidic residues" evidence="6">
    <location>
        <begin position="382"/>
        <end position="392"/>
    </location>
</feature>
<keyword evidence="10" id="KW-1185">Reference proteome</keyword>
<dbReference type="PANTHER" id="PTHR13710:SF154">
    <property type="entry name" value="RECQ HELICASE, PUTATIVE (AFU_ORTHOLOGUE AFUA_6G14720)-RELATED"/>
    <property type="match status" value="1"/>
</dbReference>
<reference evidence="9 10" key="1">
    <citation type="submission" date="2022-09" db="EMBL/GenBank/DDBJ databases">
        <authorList>
            <person name="Palmer J.M."/>
        </authorList>
    </citation>
    <scope>NUCLEOTIDE SEQUENCE [LARGE SCALE GENOMIC DNA]</scope>
    <source>
        <strain evidence="9 10">DSM 7382</strain>
    </source>
</reference>
<dbReference type="AlphaFoldDB" id="A0AAW0FLC6"/>
<dbReference type="GO" id="GO:0000724">
    <property type="term" value="P:double-strand break repair via homologous recombination"/>
    <property type="evidence" value="ECO:0007669"/>
    <property type="project" value="TreeGrafter"/>
</dbReference>
<sequence length="756" mass="85478">MSSSIPMLLSDEEIRAKTLEVFGKRPCDFQIKLCRAQLQQKNIISIAATGSGKTLSYLMTLPFCPDSVIIIATALNVLGDQFVAESSKAGFTAISVNADNNNERTFKDIAQRKYRVVILSPEILMKRGGYCQTILWPNARFQSKVQNLIFDEGHCIVQWGDSFRGEYGKVHDIQWHLPKVPIYISSATIPPDMITVLERRFTWNKSSYTLFKRSNDRPNILYAVRPMKYTMSTFEDLGFLVPKNWKVGDPTPKKFMVFFDSKKEAEEAAKFLRSRVSADLQQKVPWFHAGMTRFFRADEVENLKAGDTWGFAATDSGGMGLDIADIIIVVQWRVPKDFNTLMQRFGRAVRNPALQGIGILIAESSWFYEDKLAQQASRKRKLGETEESESRGAKRTRKENNPPNNSSTVASVSATHTLGDRTITSLPLTPSHQPLHTPRTPLSERQPMRDVDTEDTEGNRNEPDLSMESIQQVSAGVERDEESRVIDREDKLRELFNLVESGGRQKTSAPQGKSKRASGNRSHKPDADVDETLCLFINAHVLSGVKHCRRFHANSFYANTSISAITTRCCDRCETKQATLCCDVCKPQETADLMTERTDIPTKLKRAPNRVKVDEFTRSSAENALAKALHGWRKEMMLMEHGFEAEQMYGADMFMHFSFVDRIVDLAHMQKLSSVKDVVEQVRWQQGERYAPVILGFVEKYCPKTITQPSSSPFVHTPLVSRLQSNGESQQSSTRAPPRCSLCRGVGHKSMFFMFV</sequence>
<name>A0AAW0FLC6_9APHY</name>
<dbReference type="Pfam" id="PF00271">
    <property type="entry name" value="Helicase_C"/>
    <property type="match status" value="1"/>
</dbReference>
<feature type="compositionally biased region" description="Basic residues" evidence="6">
    <location>
        <begin position="513"/>
        <end position="522"/>
    </location>
</feature>
<dbReference type="GO" id="GO:0003676">
    <property type="term" value="F:nucleic acid binding"/>
    <property type="evidence" value="ECO:0007669"/>
    <property type="project" value="InterPro"/>
</dbReference>
<dbReference type="PROSITE" id="PS51194">
    <property type="entry name" value="HELICASE_CTER"/>
    <property type="match status" value="1"/>
</dbReference>
<evidence type="ECO:0000259" key="7">
    <source>
        <dbReference type="PROSITE" id="PS51192"/>
    </source>
</evidence>
<dbReference type="GO" id="GO:0005524">
    <property type="term" value="F:ATP binding"/>
    <property type="evidence" value="ECO:0007669"/>
    <property type="project" value="UniProtKB-KW"/>
</dbReference>
<comment type="caution">
    <text evidence="9">The sequence shown here is derived from an EMBL/GenBank/DDBJ whole genome shotgun (WGS) entry which is preliminary data.</text>
</comment>
<keyword evidence="2" id="KW-0547">Nucleotide-binding</keyword>
<evidence type="ECO:0000313" key="9">
    <source>
        <dbReference type="EMBL" id="KAK7678136.1"/>
    </source>
</evidence>
<dbReference type="InterPro" id="IPR001650">
    <property type="entry name" value="Helicase_C-like"/>
</dbReference>
<dbReference type="GO" id="GO:0043138">
    <property type="term" value="F:3'-5' DNA helicase activity"/>
    <property type="evidence" value="ECO:0007669"/>
    <property type="project" value="UniProtKB-EC"/>
</dbReference>
<dbReference type="Proteomes" id="UP001385951">
    <property type="component" value="Unassembled WGS sequence"/>
</dbReference>
<evidence type="ECO:0000256" key="1">
    <source>
        <dbReference type="ARBA" id="ARBA00005446"/>
    </source>
</evidence>
<protein>
    <recommendedName>
        <fullName evidence="5">DNA 3'-5' helicase</fullName>
        <ecNumber evidence="5">5.6.2.4</ecNumber>
    </recommendedName>
</protein>
<evidence type="ECO:0000256" key="5">
    <source>
        <dbReference type="ARBA" id="ARBA00034808"/>
    </source>
</evidence>
<dbReference type="GO" id="GO:0005694">
    <property type="term" value="C:chromosome"/>
    <property type="evidence" value="ECO:0007669"/>
    <property type="project" value="TreeGrafter"/>
</dbReference>
<dbReference type="PROSITE" id="PS51192">
    <property type="entry name" value="HELICASE_ATP_BIND_1"/>
    <property type="match status" value="1"/>
</dbReference>
<evidence type="ECO:0000259" key="8">
    <source>
        <dbReference type="PROSITE" id="PS51194"/>
    </source>
</evidence>
<evidence type="ECO:0000313" key="10">
    <source>
        <dbReference type="Proteomes" id="UP001385951"/>
    </source>
</evidence>
<comment type="catalytic activity">
    <reaction evidence="4">
        <text>Couples ATP hydrolysis with the unwinding of duplex DNA by translocating in the 3'-5' direction.</text>
        <dbReference type="EC" id="5.6.2.4"/>
    </reaction>
</comment>
<feature type="domain" description="Helicase ATP-binding" evidence="7">
    <location>
        <begin position="34"/>
        <end position="207"/>
    </location>
</feature>
<gene>
    <name evidence="9" type="ORF">QCA50_018929</name>
</gene>
<feature type="region of interest" description="Disordered" evidence="6">
    <location>
        <begin position="498"/>
        <end position="525"/>
    </location>
</feature>
<feature type="region of interest" description="Disordered" evidence="6">
    <location>
        <begin position="377"/>
        <end position="484"/>
    </location>
</feature>
<dbReference type="SUPFAM" id="SSF52540">
    <property type="entry name" value="P-loop containing nucleoside triphosphate hydrolases"/>
    <property type="match status" value="1"/>
</dbReference>
<dbReference type="InterPro" id="IPR027417">
    <property type="entry name" value="P-loop_NTPase"/>
</dbReference>
<comment type="similarity">
    <text evidence="1">Belongs to the helicase family. RecQ subfamily.</text>
</comment>
<dbReference type="EMBL" id="JASBNA010000077">
    <property type="protein sequence ID" value="KAK7678136.1"/>
    <property type="molecule type" value="Genomic_DNA"/>
</dbReference>
<dbReference type="PANTHER" id="PTHR13710">
    <property type="entry name" value="DNA HELICASE RECQ FAMILY MEMBER"/>
    <property type="match status" value="1"/>
</dbReference>
<dbReference type="SMART" id="SM00490">
    <property type="entry name" value="HELICc"/>
    <property type="match status" value="1"/>
</dbReference>
<dbReference type="Pfam" id="PF00270">
    <property type="entry name" value="DEAD"/>
    <property type="match status" value="1"/>
</dbReference>
<evidence type="ECO:0000256" key="6">
    <source>
        <dbReference type="SAM" id="MobiDB-lite"/>
    </source>
</evidence>
<proteinExistence type="inferred from homology"/>
<dbReference type="Gene3D" id="3.40.50.300">
    <property type="entry name" value="P-loop containing nucleotide triphosphate hydrolases"/>
    <property type="match status" value="2"/>
</dbReference>
<dbReference type="EC" id="5.6.2.4" evidence="5"/>
<evidence type="ECO:0000256" key="2">
    <source>
        <dbReference type="ARBA" id="ARBA00022741"/>
    </source>
</evidence>
<dbReference type="InterPro" id="IPR014001">
    <property type="entry name" value="Helicase_ATP-bd"/>
</dbReference>
<dbReference type="GO" id="GO:0009378">
    <property type="term" value="F:four-way junction helicase activity"/>
    <property type="evidence" value="ECO:0007669"/>
    <property type="project" value="TreeGrafter"/>
</dbReference>
<keyword evidence="3" id="KW-0067">ATP-binding</keyword>
<dbReference type="GO" id="GO:0005737">
    <property type="term" value="C:cytoplasm"/>
    <property type="evidence" value="ECO:0007669"/>
    <property type="project" value="TreeGrafter"/>
</dbReference>
<feature type="compositionally biased region" description="Polar residues" evidence="6">
    <location>
        <begin position="422"/>
        <end position="434"/>
    </location>
</feature>
<evidence type="ECO:0000256" key="3">
    <source>
        <dbReference type="ARBA" id="ARBA00022840"/>
    </source>
</evidence>
<evidence type="ECO:0000256" key="4">
    <source>
        <dbReference type="ARBA" id="ARBA00034617"/>
    </source>
</evidence>